<keyword evidence="3" id="KW-1185">Reference proteome</keyword>
<dbReference type="EMBL" id="FRBY01000003">
    <property type="protein sequence ID" value="SHM10558.1"/>
    <property type="molecule type" value="Genomic_DNA"/>
</dbReference>
<dbReference type="STRING" id="29534.SAMN05444366_2366"/>
<proteinExistence type="predicted"/>
<reference evidence="3" key="1">
    <citation type="submission" date="2016-11" db="EMBL/GenBank/DDBJ databases">
        <authorList>
            <person name="Varghese N."/>
            <person name="Submissions S."/>
        </authorList>
    </citation>
    <scope>NUCLEOTIDE SEQUENCE [LARGE SCALE GENOMIC DNA]</scope>
    <source>
        <strain evidence="3">DSM 1811</strain>
    </source>
</reference>
<protein>
    <submittedName>
        <fullName evidence="2">Outer membrane protein beta-barrel domain-containing protein</fullName>
    </submittedName>
</protein>
<dbReference type="OrthoDB" id="921445at2"/>
<evidence type="ECO:0000256" key="1">
    <source>
        <dbReference type="SAM" id="SignalP"/>
    </source>
</evidence>
<feature type="chain" id="PRO_5012206903" evidence="1">
    <location>
        <begin position="20"/>
        <end position="408"/>
    </location>
</feature>
<keyword evidence="1" id="KW-0732">Signal</keyword>
<feature type="signal peptide" evidence="1">
    <location>
        <begin position="1"/>
        <end position="19"/>
    </location>
</feature>
<evidence type="ECO:0000313" key="3">
    <source>
        <dbReference type="Proteomes" id="UP000184121"/>
    </source>
</evidence>
<name>A0A1M7G3B9_9FLAO</name>
<dbReference type="Proteomes" id="UP000184121">
    <property type="component" value="Unassembled WGS sequence"/>
</dbReference>
<gene>
    <name evidence="2" type="ORF">SAMN05444366_2366</name>
</gene>
<evidence type="ECO:0000313" key="2">
    <source>
        <dbReference type="EMBL" id="SHM10558.1"/>
    </source>
</evidence>
<accession>A0A1M7G3B9</accession>
<sequence length="408" mass="47658">MKNKLFICLLFLLSFQTYSQIIFEKGYFVDNNDKKTTCLIKNVDWSNNPTEIQYKLDEQDQPINISIAQIKAFGIDNHSKYERFTVDIDKSTQVISNMTYEKNPEFKKETSLLKVLLEGKASLFEYISGNTKRYFYKTDSLSINQLVYKSYKTSEVQIAQNNQYKQQLWMTLKCDNITTNDVEKLSYKKNSLIKFFKKYNDCNNSKYTVFETTEKRDLFNLNIRPGITTSAISISNSSMSTPDYDRDFDNKIGFRIGLEAEFILPINKNKWALIFEPTYVGGYKAEKSRLDSRTNEELKGSIEYNSIELPFGIRYYMFLKNNSSLFINGQVVMEHAVNSEAYVEYSTQRNTTLELKPTTSFTFGLGYKFKKKYSAEFRANFGKNVLDSNREWNSNYKSFALTFGYSIF</sequence>
<organism evidence="2 3">
    <name type="scientific">Flavobacterium saccharophilum</name>
    <dbReference type="NCBI Taxonomy" id="29534"/>
    <lineage>
        <taxon>Bacteria</taxon>
        <taxon>Pseudomonadati</taxon>
        <taxon>Bacteroidota</taxon>
        <taxon>Flavobacteriia</taxon>
        <taxon>Flavobacteriales</taxon>
        <taxon>Flavobacteriaceae</taxon>
        <taxon>Flavobacterium</taxon>
    </lineage>
</organism>
<dbReference type="RefSeq" id="WP_072972619.1">
    <property type="nucleotide sequence ID" value="NZ_FRBY01000003.1"/>
</dbReference>
<dbReference type="AlphaFoldDB" id="A0A1M7G3B9"/>